<comment type="caution">
    <text evidence="1">The sequence shown here is derived from an EMBL/GenBank/DDBJ whole genome shotgun (WGS) entry which is preliminary data.</text>
</comment>
<reference evidence="1" key="1">
    <citation type="submission" date="2020-05" db="EMBL/GenBank/DDBJ databases">
        <title>Large-scale comparative analyses of tick genomes elucidate their genetic diversity and vector capacities.</title>
        <authorList>
            <person name="Jia N."/>
            <person name="Wang J."/>
            <person name="Shi W."/>
            <person name="Du L."/>
            <person name="Sun Y."/>
            <person name="Zhan W."/>
            <person name="Jiang J."/>
            <person name="Wang Q."/>
            <person name="Zhang B."/>
            <person name="Ji P."/>
            <person name="Sakyi L.B."/>
            <person name="Cui X."/>
            <person name="Yuan T."/>
            <person name="Jiang B."/>
            <person name="Yang W."/>
            <person name="Lam T.T.-Y."/>
            <person name="Chang Q."/>
            <person name="Ding S."/>
            <person name="Wang X."/>
            <person name="Zhu J."/>
            <person name="Ruan X."/>
            <person name="Zhao L."/>
            <person name="Wei J."/>
            <person name="Que T."/>
            <person name="Du C."/>
            <person name="Cheng J."/>
            <person name="Dai P."/>
            <person name="Han X."/>
            <person name="Huang E."/>
            <person name="Gao Y."/>
            <person name="Liu J."/>
            <person name="Shao H."/>
            <person name="Ye R."/>
            <person name="Li L."/>
            <person name="Wei W."/>
            <person name="Wang X."/>
            <person name="Wang C."/>
            <person name="Yang T."/>
            <person name="Huo Q."/>
            <person name="Li W."/>
            <person name="Guo W."/>
            <person name="Chen H."/>
            <person name="Zhou L."/>
            <person name="Ni X."/>
            <person name="Tian J."/>
            <person name="Zhou Y."/>
            <person name="Sheng Y."/>
            <person name="Liu T."/>
            <person name="Pan Y."/>
            <person name="Xia L."/>
            <person name="Li J."/>
            <person name="Zhao F."/>
            <person name="Cao W."/>
        </authorList>
    </citation>
    <scope>NUCLEOTIDE SEQUENCE</scope>
    <source>
        <strain evidence="1">Hyas-2018</strain>
    </source>
</reference>
<name>A0ACB7SZ54_HYAAI</name>
<accession>A0ACB7SZ54</accession>
<gene>
    <name evidence="1" type="ORF">HPB50_016502</name>
</gene>
<protein>
    <submittedName>
        <fullName evidence="1">Uncharacterized protein</fullName>
    </submittedName>
</protein>
<sequence length="136" mass="15170">MQEQRGWRSPPASIGLRERLRLRLLCCFIRSRTAAEPLAEPPPAPAAAVMQAESSAFETRRAAIRSLSGSRVCSGWRTMANSQLAGRELSSSEQLADEQELEDEEEHEDDDEDEEEHDDASLLASLLPLLLLRALR</sequence>
<dbReference type="Proteomes" id="UP000821845">
    <property type="component" value="Chromosome 2"/>
</dbReference>
<evidence type="ECO:0000313" key="2">
    <source>
        <dbReference type="Proteomes" id="UP000821845"/>
    </source>
</evidence>
<dbReference type="EMBL" id="CM023482">
    <property type="protein sequence ID" value="KAH6939194.1"/>
    <property type="molecule type" value="Genomic_DNA"/>
</dbReference>
<keyword evidence="2" id="KW-1185">Reference proteome</keyword>
<evidence type="ECO:0000313" key="1">
    <source>
        <dbReference type="EMBL" id="KAH6939194.1"/>
    </source>
</evidence>
<organism evidence="1 2">
    <name type="scientific">Hyalomma asiaticum</name>
    <name type="common">Tick</name>
    <dbReference type="NCBI Taxonomy" id="266040"/>
    <lineage>
        <taxon>Eukaryota</taxon>
        <taxon>Metazoa</taxon>
        <taxon>Ecdysozoa</taxon>
        <taxon>Arthropoda</taxon>
        <taxon>Chelicerata</taxon>
        <taxon>Arachnida</taxon>
        <taxon>Acari</taxon>
        <taxon>Parasitiformes</taxon>
        <taxon>Ixodida</taxon>
        <taxon>Ixodoidea</taxon>
        <taxon>Ixodidae</taxon>
        <taxon>Hyalomminae</taxon>
        <taxon>Hyalomma</taxon>
    </lineage>
</organism>
<proteinExistence type="predicted"/>